<comment type="similarity">
    <text evidence="2">Belongs to the CpsC/CapA family.</text>
</comment>
<evidence type="ECO:0000313" key="21">
    <source>
        <dbReference type="EMBL" id="GAA2081389.1"/>
    </source>
</evidence>
<keyword evidence="8" id="KW-0808">Transferase</keyword>
<evidence type="ECO:0000259" key="19">
    <source>
        <dbReference type="Pfam" id="PF02706"/>
    </source>
</evidence>
<evidence type="ECO:0000256" key="5">
    <source>
        <dbReference type="ARBA" id="ARBA00011903"/>
    </source>
</evidence>
<keyword evidence="12" id="KW-0067">ATP-binding</keyword>
<evidence type="ECO:0000256" key="2">
    <source>
        <dbReference type="ARBA" id="ARBA00006683"/>
    </source>
</evidence>
<evidence type="ECO:0000256" key="9">
    <source>
        <dbReference type="ARBA" id="ARBA00022692"/>
    </source>
</evidence>
<evidence type="ECO:0000256" key="1">
    <source>
        <dbReference type="ARBA" id="ARBA00004429"/>
    </source>
</evidence>
<dbReference type="PANTHER" id="PTHR32309">
    <property type="entry name" value="TYROSINE-PROTEIN KINASE"/>
    <property type="match status" value="1"/>
</dbReference>
<dbReference type="EC" id="2.7.10.2" evidence="5"/>
<keyword evidence="6" id="KW-1003">Cell membrane</keyword>
<evidence type="ECO:0000256" key="17">
    <source>
        <dbReference type="SAM" id="MobiDB-lite"/>
    </source>
</evidence>
<evidence type="ECO:0000313" key="22">
    <source>
        <dbReference type="Proteomes" id="UP001501480"/>
    </source>
</evidence>
<evidence type="ECO:0000256" key="12">
    <source>
        <dbReference type="ARBA" id="ARBA00022840"/>
    </source>
</evidence>
<dbReference type="InterPro" id="IPR005702">
    <property type="entry name" value="Wzc-like_C"/>
</dbReference>
<evidence type="ECO:0000256" key="6">
    <source>
        <dbReference type="ARBA" id="ARBA00022475"/>
    </source>
</evidence>
<proteinExistence type="inferred from homology"/>
<name>A0ABN2W2N6_9ACTN</name>
<evidence type="ECO:0000256" key="7">
    <source>
        <dbReference type="ARBA" id="ARBA00022519"/>
    </source>
</evidence>
<evidence type="ECO:0000256" key="10">
    <source>
        <dbReference type="ARBA" id="ARBA00022741"/>
    </source>
</evidence>
<dbReference type="Proteomes" id="UP001501480">
    <property type="component" value="Unassembled WGS sequence"/>
</dbReference>
<comment type="similarity">
    <text evidence="4">Belongs to the etk/wzc family.</text>
</comment>
<dbReference type="CDD" id="cd05387">
    <property type="entry name" value="BY-kinase"/>
    <property type="match status" value="1"/>
</dbReference>
<feature type="transmembrane region" description="Helical" evidence="18">
    <location>
        <begin position="12"/>
        <end position="34"/>
    </location>
</feature>
<protein>
    <recommendedName>
        <fullName evidence="5">non-specific protein-tyrosine kinase</fullName>
        <ecNumber evidence="5">2.7.10.2</ecNumber>
    </recommendedName>
</protein>
<organism evidence="21 22">
    <name type="scientific">Aeromicrobium halocynthiae</name>
    <dbReference type="NCBI Taxonomy" id="560557"/>
    <lineage>
        <taxon>Bacteria</taxon>
        <taxon>Bacillati</taxon>
        <taxon>Actinomycetota</taxon>
        <taxon>Actinomycetes</taxon>
        <taxon>Propionibacteriales</taxon>
        <taxon>Nocardioidaceae</taxon>
        <taxon>Aeromicrobium</taxon>
    </lineage>
</organism>
<feature type="domain" description="Polysaccharide chain length determinant N-terminal" evidence="19">
    <location>
        <begin position="1"/>
        <end position="76"/>
    </location>
</feature>
<evidence type="ECO:0000256" key="14">
    <source>
        <dbReference type="ARBA" id="ARBA00023136"/>
    </source>
</evidence>
<dbReference type="EMBL" id="BAAAPY010000008">
    <property type="protein sequence ID" value="GAA2081389.1"/>
    <property type="molecule type" value="Genomic_DNA"/>
</dbReference>
<feature type="domain" description="AAA" evidence="20">
    <location>
        <begin position="270"/>
        <end position="387"/>
    </location>
</feature>
<evidence type="ECO:0000256" key="3">
    <source>
        <dbReference type="ARBA" id="ARBA00007316"/>
    </source>
</evidence>
<evidence type="ECO:0000256" key="15">
    <source>
        <dbReference type="ARBA" id="ARBA00023137"/>
    </source>
</evidence>
<evidence type="ECO:0000256" key="13">
    <source>
        <dbReference type="ARBA" id="ARBA00022989"/>
    </source>
</evidence>
<sequence length="473" mass="49938">MDLREFLGVLAARWKFAVTTVVLGSVATGLYLFLAAPQYGSDVKLFVSTPTGGQADFAAAFIVTQRVESYADLATDPATMQRVIDRLGLDTTFEDLQGQVSSSVIPGTQTVEISVRASTPESAQRIADAAGQEVIDLVAQLEEPPSGDDPTLVARVASPASISDTPVAPDVPLVLAIGILMSIFLAVLGAVLRHLLDRTLKSREDVEKATGSVVLATLPFDPDVKKEPALSSVGGPLAEALRVLRTNLQFADLDADRQTILVSSAVPDEGKTLVATNLATSLAQSGRSVLMIDADMRNPNVADVLGLENGVGLVTVLVGRATLDEAIQEHPSGVAFLGTGPQPPNPAEVLETRAMKELLATVRSMYDTVILDAPPMLPVADASILVTEVDGALLLARHGATTREQLRLAVARIETVGGRLFGTVLNRVPRRTVGGYGDDYGYGYGYGTTPDIIDPAAESRPARAGRGQRRAER</sequence>
<feature type="region of interest" description="Disordered" evidence="17">
    <location>
        <begin position="453"/>
        <end position="473"/>
    </location>
</feature>
<dbReference type="Pfam" id="PF13614">
    <property type="entry name" value="AAA_31"/>
    <property type="match status" value="1"/>
</dbReference>
<keyword evidence="14 18" id="KW-0472">Membrane</keyword>
<comment type="subcellular location">
    <subcellularLocation>
        <location evidence="1">Cell inner membrane</location>
        <topology evidence="1">Multi-pass membrane protein</topology>
    </subcellularLocation>
</comment>
<evidence type="ECO:0000259" key="20">
    <source>
        <dbReference type="Pfam" id="PF13614"/>
    </source>
</evidence>
<evidence type="ECO:0000256" key="16">
    <source>
        <dbReference type="ARBA" id="ARBA00051245"/>
    </source>
</evidence>
<dbReference type="InterPro" id="IPR003856">
    <property type="entry name" value="LPS_length_determ_N"/>
</dbReference>
<accession>A0ABN2W2N6</accession>
<dbReference type="Gene3D" id="3.40.50.300">
    <property type="entry name" value="P-loop containing nucleotide triphosphate hydrolases"/>
    <property type="match status" value="1"/>
</dbReference>
<reference evidence="21 22" key="1">
    <citation type="journal article" date="2019" name="Int. J. Syst. Evol. Microbiol.">
        <title>The Global Catalogue of Microorganisms (GCM) 10K type strain sequencing project: providing services to taxonomists for standard genome sequencing and annotation.</title>
        <authorList>
            <consortium name="The Broad Institute Genomics Platform"/>
            <consortium name="The Broad Institute Genome Sequencing Center for Infectious Disease"/>
            <person name="Wu L."/>
            <person name="Ma J."/>
        </authorList>
    </citation>
    <scope>NUCLEOTIDE SEQUENCE [LARGE SCALE GENOMIC DNA]</scope>
    <source>
        <strain evidence="21 22">JCM 15749</strain>
    </source>
</reference>
<evidence type="ECO:0000256" key="18">
    <source>
        <dbReference type="SAM" id="Phobius"/>
    </source>
</evidence>
<feature type="transmembrane region" description="Helical" evidence="18">
    <location>
        <begin position="173"/>
        <end position="192"/>
    </location>
</feature>
<keyword evidence="22" id="KW-1185">Reference proteome</keyword>
<dbReference type="SUPFAM" id="SSF52540">
    <property type="entry name" value="P-loop containing nucleoside triphosphate hydrolases"/>
    <property type="match status" value="1"/>
</dbReference>
<comment type="caution">
    <text evidence="21">The sequence shown here is derived from an EMBL/GenBank/DDBJ whole genome shotgun (WGS) entry which is preliminary data.</text>
</comment>
<keyword evidence="15" id="KW-0829">Tyrosine-protein kinase</keyword>
<evidence type="ECO:0000256" key="11">
    <source>
        <dbReference type="ARBA" id="ARBA00022777"/>
    </source>
</evidence>
<dbReference type="InterPro" id="IPR027417">
    <property type="entry name" value="P-loop_NTPase"/>
</dbReference>
<comment type="catalytic activity">
    <reaction evidence="16">
        <text>L-tyrosyl-[protein] + ATP = O-phospho-L-tyrosyl-[protein] + ADP + H(+)</text>
        <dbReference type="Rhea" id="RHEA:10596"/>
        <dbReference type="Rhea" id="RHEA-COMP:10136"/>
        <dbReference type="Rhea" id="RHEA-COMP:20101"/>
        <dbReference type="ChEBI" id="CHEBI:15378"/>
        <dbReference type="ChEBI" id="CHEBI:30616"/>
        <dbReference type="ChEBI" id="CHEBI:46858"/>
        <dbReference type="ChEBI" id="CHEBI:61978"/>
        <dbReference type="ChEBI" id="CHEBI:456216"/>
        <dbReference type="EC" id="2.7.10.2"/>
    </reaction>
</comment>
<dbReference type="Pfam" id="PF02706">
    <property type="entry name" value="Wzz"/>
    <property type="match status" value="1"/>
</dbReference>
<keyword evidence="10" id="KW-0547">Nucleotide-binding</keyword>
<dbReference type="InterPro" id="IPR025669">
    <property type="entry name" value="AAA_dom"/>
</dbReference>
<comment type="similarity">
    <text evidence="3">Belongs to the CpsD/CapB family.</text>
</comment>
<keyword evidence="7" id="KW-0997">Cell inner membrane</keyword>
<gene>
    <name evidence="21" type="ORF">GCM10009821_22520</name>
</gene>
<evidence type="ECO:0000256" key="4">
    <source>
        <dbReference type="ARBA" id="ARBA00008883"/>
    </source>
</evidence>
<keyword evidence="13 18" id="KW-1133">Transmembrane helix</keyword>
<dbReference type="RefSeq" id="WP_344328463.1">
    <property type="nucleotide sequence ID" value="NZ_BAAAPY010000008.1"/>
</dbReference>
<keyword evidence="9 18" id="KW-0812">Transmembrane</keyword>
<evidence type="ECO:0000256" key="8">
    <source>
        <dbReference type="ARBA" id="ARBA00022679"/>
    </source>
</evidence>
<dbReference type="PANTHER" id="PTHR32309:SF13">
    <property type="entry name" value="FERRIC ENTEROBACTIN TRANSPORT PROTEIN FEPE"/>
    <property type="match status" value="1"/>
</dbReference>
<dbReference type="InterPro" id="IPR050445">
    <property type="entry name" value="Bact_polysacc_biosynth/exp"/>
</dbReference>
<dbReference type="NCBIfam" id="TIGR01007">
    <property type="entry name" value="eps_fam"/>
    <property type="match status" value="1"/>
</dbReference>
<keyword evidence="11" id="KW-0418">Kinase</keyword>